<dbReference type="GO" id="GO:0006351">
    <property type="term" value="P:DNA-templated transcription"/>
    <property type="evidence" value="ECO:0007669"/>
    <property type="project" value="TreeGrafter"/>
</dbReference>
<dbReference type="SUPFAM" id="SSF53850">
    <property type="entry name" value="Periplasmic binding protein-like II"/>
    <property type="match status" value="1"/>
</dbReference>
<dbReference type="EMBL" id="MN079077">
    <property type="protein sequence ID" value="QEA03950.1"/>
    <property type="molecule type" value="Genomic_DNA"/>
</dbReference>
<dbReference type="InterPro" id="IPR058163">
    <property type="entry name" value="LysR-type_TF_proteobact-type"/>
</dbReference>
<dbReference type="InterPro" id="IPR036388">
    <property type="entry name" value="WH-like_DNA-bd_sf"/>
</dbReference>
<dbReference type="InterPro" id="IPR000847">
    <property type="entry name" value="LysR_HTH_N"/>
</dbReference>
<keyword evidence="4" id="KW-0804">Transcription</keyword>
<dbReference type="AlphaFoldDB" id="A0A5B8R5V1"/>
<dbReference type="CDD" id="cd08432">
    <property type="entry name" value="PBP2_GcdR_TrpI_HvrB_AmpR_like"/>
    <property type="match status" value="1"/>
</dbReference>
<dbReference type="GO" id="GO:0043565">
    <property type="term" value="F:sequence-specific DNA binding"/>
    <property type="evidence" value="ECO:0007669"/>
    <property type="project" value="TreeGrafter"/>
</dbReference>
<dbReference type="PRINTS" id="PR00039">
    <property type="entry name" value="HTHLYSR"/>
</dbReference>
<dbReference type="PANTHER" id="PTHR30537">
    <property type="entry name" value="HTH-TYPE TRANSCRIPTIONAL REGULATOR"/>
    <property type="match status" value="1"/>
</dbReference>
<evidence type="ECO:0000259" key="5">
    <source>
        <dbReference type="PROSITE" id="PS50931"/>
    </source>
</evidence>
<dbReference type="SUPFAM" id="SSF46785">
    <property type="entry name" value="Winged helix' DNA-binding domain"/>
    <property type="match status" value="1"/>
</dbReference>
<organism evidence="6">
    <name type="scientific">uncultured organism</name>
    <dbReference type="NCBI Taxonomy" id="155900"/>
    <lineage>
        <taxon>unclassified sequences</taxon>
        <taxon>environmental samples</taxon>
    </lineage>
</organism>
<dbReference type="Pfam" id="PF03466">
    <property type="entry name" value="LysR_substrate"/>
    <property type="match status" value="1"/>
</dbReference>
<dbReference type="PANTHER" id="PTHR30537:SF74">
    <property type="entry name" value="HTH-TYPE TRANSCRIPTIONAL REGULATOR TRPI"/>
    <property type="match status" value="1"/>
</dbReference>
<dbReference type="Gene3D" id="3.40.190.10">
    <property type="entry name" value="Periplasmic binding protein-like II"/>
    <property type="match status" value="2"/>
</dbReference>
<accession>A0A5B8R5V1</accession>
<evidence type="ECO:0000256" key="1">
    <source>
        <dbReference type="ARBA" id="ARBA00009437"/>
    </source>
</evidence>
<name>A0A5B8R5V1_9ZZZZ</name>
<keyword evidence="2" id="KW-0805">Transcription regulation</keyword>
<feature type="domain" description="HTH lysR-type" evidence="5">
    <location>
        <begin position="6"/>
        <end position="63"/>
    </location>
</feature>
<dbReference type="InterPro" id="IPR005119">
    <property type="entry name" value="LysR_subst-bd"/>
</dbReference>
<keyword evidence="3" id="KW-0238">DNA-binding</keyword>
<dbReference type="FunFam" id="1.10.10.10:FF:000001">
    <property type="entry name" value="LysR family transcriptional regulator"/>
    <property type="match status" value="1"/>
</dbReference>
<dbReference type="Gene3D" id="1.10.10.10">
    <property type="entry name" value="Winged helix-like DNA-binding domain superfamily/Winged helix DNA-binding domain"/>
    <property type="match status" value="1"/>
</dbReference>
<evidence type="ECO:0000256" key="2">
    <source>
        <dbReference type="ARBA" id="ARBA00023015"/>
    </source>
</evidence>
<evidence type="ECO:0000256" key="4">
    <source>
        <dbReference type="ARBA" id="ARBA00023163"/>
    </source>
</evidence>
<proteinExistence type="inferred from homology"/>
<dbReference type="PROSITE" id="PS50931">
    <property type="entry name" value="HTH_LYSR"/>
    <property type="match status" value="1"/>
</dbReference>
<gene>
    <name evidence="6" type="primary">gcvA_1</name>
    <name evidence="6" type="ORF">KBTEX_00251</name>
</gene>
<comment type="similarity">
    <text evidence="1">Belongs to the LysR transcriptional regulatory family.</text>
</comment>
<reference evidence="6" key="1">
    <citation type="submission" date="2019-06" db="EMBL/GenBank/DDBJ databases">
        <authorList>
            <person name="Murdoch R.W."/>
            <person name="Fathepure B."/>
        </authorList>
    </citation>
    <scope>NUCLEOTIDE SEQUENCE</scope>
</reference>
<dbReference type="Pfam" id="PF00126">
    <property type="entry name" value="HTH_1"/>
    <property type="match status" value="1"/>
</dbReference>
<sequence>MSRALPPAQALHAFDAAARHMSFTEAARELGVTQAAISQRIRVLEHSVGQPLFVRHPRGLELTAAGRSFVPAVREAFERLTMGVMEAFGPTRGEGTLTLRATPGFIALWLAPRLPRFQAEHPEITLRLTTAVWPSDFGGEGSDLEVRYGRGGWHDVLCLRLTEERIAPVCRRGMALGLETPADMAGLTLIHAVGFETGWPRWLATVGEPALIDRNPALLCDTMDDVQALAVQGSGIAMGRSSLVSAALADGRLVAPFDHWVSADEAFHLTRPRQFSPRPETAAFWEWMRREIHAPDDTVAPDGGNGPGLRTG</sequence>
<protein>
    <submittedName>
        <fullName evidence="6">Glycine cleavage system transcriptional activator</fullName>
    </submittedName>
</protein>
<dbReference type="GO" id="GO:0003700">
    <property type="term" value="F:DNA-binding transcription factor activity"/>
    <property type="evidence" value="ECO:0007669"/>
    <property type="project" value="InterPro"/>
</dbReference>
<evidence type="ECO:0000256" key="3">
    <source>
        <dbReference type="ARBA" id="ARBA00023125"/>
    </source>
</evidence>
<evidence type="ECO:0000313" key="6">
    <source>
        <dbReference type="EMBL" id="QEA03950.1"/>
    </source>
</evidence>
<dbReference type="InterPro" id="IPR036390">
    <property type="entry name" value="WH_DNA-bd_sf"/>
</dbReference>